<gene>
    <name evidence="2" type="ORF">STAS_13038</name>
</gene>
<evidence type="ECO:0000256" key="1">
    <source>
        <dbReference type="SAM" id="MobiDB-lite"/>
    </source>
</evidence>
<dbReference type="EMBL" id="BKCP01005195">
    <property type="protein sequence ID" value="GER36681.1"/>
    <property type="molecule type" value="Genomic_DNA"/>
</dbReference>
<proteinExistence type="predicted"/>
<feature type="region of interest" description="Disordered" evidence="1">
    <location>
        <begin position="1"/>
        <end position="59"/>
    </location>
</feature>
<dbReference type="AlphaFoldDB" id="A0A5A7PVJ5"/>
<evidence type="ECO:0000313" key="2">
    <source>
        <dbReference type="EMBL" id="GER36681.1"/>
    </source>
</evidence>
<protein>
    <submittedName>
        <fullName evidence="2">Ubiquitin system component Cue protein</fullName>
    </submittedName>
</protein>
<accession>A0A5A7PVJ5</accession>
<evidence type="ECO:0000313" key="3">
    <source>
        <dbReference type="Proteomes" id="UP000325081"/>
    </source>
</evidence>
<organism evidence="2 3">
    <name type="scientific">Striga asiatica</name>
    <name type="common">Asiatic witchweed</name>
    <name type="synonym">Buchnera asiatica</name>
    <dbReference type="NCBI Taxonomy" id="4170"/>
    <lineage>
        <taxon>Eukaryota</taxon>
        <taxon>Viridiplantae</taxon>
        <taxon>Streptophyta</taxon>
        <taxon>Embryophyta</taxon>
        <taxon>Tracheophyta</taxon>
        <taxon>Spermatophyta</taxon>
        <taxon>Magnoliopsida</taxon>
        <taxon>eudicotyledons</taxon>
        <taxon>Gunneridae</taxon>
        <taxon>Pentapetalae</taxon>
        <taxon>asterids</taxon>
        <taxon>lamiids</taxon>
        <taxon>Lamiales</taxon>
        <taxon>Orobanchaceae</taxon>
        <taxon>Buchnereae</taxon>
        <taxon>Striga</taxon>
    </lineage>
</organism>
<keyword evidence="3" id="KW-1185">Reference proteome</keyword>
<feature type="compositionally biased region" description="Basic residues" evidence="1">
    <location>
        <begin position="26"/>
        <end position="40"/>
    </location>
</feature>
<dbReference type="Proteomes" id="UP000325081">
    <property type="component" value="Unassembled WGS sequence"/>
</dbReference>
<reference evidence="3" key="1">
    <citation type="journal article" date="2019" name="Curr. Biol.">
        <title>Genome Sequence of Striga asiatica Provides Insight into the Evolution of Plant Parasitism.</title>
        <authorList>
            <person name="Yoshida S."/>
            <person name="Kim S."/>
            <person name="Wafula E.K."/>
            <person name="Tanskanen J."/>
            <person name="Kim Y.M."/>
            <person name="Honaas L."/>
            <person name="Yang Z."/>
            <person name="Spallek T."/>
            <person name="Conn C.E."/>
            <person name="Ichihashi Y."/>
            <person name="Cheong K."/>
            <person name="Cui S."/>
            <person name="Der J.P."/>
            <person name="Gundlach H."/>
            <person name="Jiao Y."/>
            <person name="Hori C."/>
            <person name="Ishida J.K."/>
            <person name="Kasahara H."/>
            <person name="Kiba T."/>
            <person name="Kim M.S."/>
            <person name="Koo N."/>
            <person name="Laohavisit A."/>
            <person name="Lee Y.H."/>
            <person name="Lumba S."/>
            <person name="McCourt P."/>
            <person name="Mortimer J.C."/>
            <person name="Mutuku J.M."/>
            <person name="Nomura T."/>
            <person name="Sasaki-Sekimoto Y."/>
            <person name="Seto Y."/>
            <person name="Wang Y."/>
            <person name="Wakatake T."/>
            <person name="Sakakibara H."/>
            <person name="Demura T."/>
            <person name="Yamaguchi S."/>
            <person name="Yoneyama K."/>
            <person name="Manabe R.I."/>
            <person name="Nelson D.C."/>
            <person name="Schulman A.H."/>
            <person name="Timko M.P."/>
            <person name="dePamphilis C.W."/>
            <person name="Choi D."/>
            <person name="Shirasu K."/>
        </authorList>
    </citation>
    <scope>NUCLEOTIDE SEQUENCE [LARGE SCALE GENOMIC DNA]</scope>
    <source>
        <strain evidence="3">cv. UVA1</strain>
    </source>
</reference>
<comment type="caution">
    <text evidence="2">The sequence shown here is derived from an EMBL/GenBank/DDBJ whole genome shotgun (WGS) entry which is preliminary data.</text>
</comment>
<name>A0A5A7PVJ5_STRAF</name>
<sequence length="141" mass="15490">MPKVSSKELSPQQPGISLAAAAGGPRLRRRPLVRQPKRVQPRSGSARYEPTEADLDGDEEADRLDMVLGDIDLSGDERVLAAGDGKVSRRREAPDMDGGRLMPDFLLCVVLYFLRELTVSCDEEGKLEAWNQAIAKSTHCN</sequence>